<feature type="region of interest" description="Disordered" evidence="1">
    <location>
        <begin position="1"/>
        <end position="31"/>
    </location>
</feature>
<dbReference type="PANTHER" id="PTHR47603">
    <property type="entry name" value="PPR CONTAINING-LIKE PROTEIN"/>
    <property type="match status" value="1"/>
</dbReference>
<dbReference type="Gene3D" id="1.25.40.10">
    <property type="entry name" value="Tetratricopeptide repeat domain"/>
    <property type="match status" value="1"/>
</dbReference>
<evidence type="ECO:0000256" key="1">
    <source>
        <dbReference type="SAM" id="MobiDB-lite"/>
    </source>
</evidence>
<reference evidence="2" key="3">
    <citation type="journal article" date="2017" name="Nature">
        <title>Genome sequence of the progenitor of the wheat D genome Aegilops tauschii.</title>
        <authorList>
            <person name="Luo M.C."/>
            <person name="Gu Y.Q."/>
            <person name="Puiu D."/>
            <person name="Wang H."/>
            <person name="Twardziok S.O."/>
            <person name="Deal K.R."/>
            <person name="Huo N."/>
            <person name="Zhu T."/>
            <person name="Wang L."/>
            <person name="Wang Y."/>
            <person name="McGuire P.E."/>
            <person name="Liu S."/>
            <person name="Long H."/>
            <person name="Ramasamy R.K."/>
            <person name="Rodriguez J.C."/>
            <person name="Van S.L."/>
            <person name="Yuan L."/>
            <person name="Wang Z."/>
            <person name="Xia Z."/>
            <person name="Xiao L."/>
            <person name="Anderson O.D."/>
            <person name="Ouyang S."/>
            <person name="Liang Y."/>
            <person name="Zimin A.V."/>
            <person name="Pertea G."/>
            <person name="Qi P."/>
            <person name="Bennetzen J.L."/>
            <person name="Dai X."/>
            <person name="Dawson M.W."/>
            <person name="Muller H.G."/>
            <person name="Kugler K."/>
            <person name="Rivarola-Duarte L."/>
            <person name="Spannagl M."/>
            <person name="Mayer K.F.X."/>
            <person name="Lu F.H."/>
            <person name="Bevan M.W."/>
            <person name="Leroy P."/>
            <person name="Li P."/>
            <person name="You F.M."/>
            <person name="Sun Q."/>
            <person name="Liu Z."/>
            <person name="Lyons E."/>
            <person name="Wicker T."/>
            <person name="Salzberg S.L."/>
            <person name="Devos K.M."/>
            <person name="Dvorak J."/>
        </authorList>
    </citation>
    <scope>NUCLEOTIDE SEQUENCE [LARGE SCALE GENOMIC DNA]</scope>
    <source>
        <strain evidence="2">cv. AL8/78</strain>
    </source>
</reference>
<reference evidence="2" key="4">
    <citation type="submission" date="2019-03" db="UniProtKB">
        <authorList>
            <consortium name="EnsemblPlants"/>
        </authorList>
    </citation>
    <scope>IDENTIFICATION</scope>
</reference>
<dbReference type="Gramene" id="AET4Gv20263400.14">
    <property type="protein sequence ID" value="AET4Gv20263400.14"/>
    <property type="gene ID" value="AET4Gv20263400"/>
</dbReference>
<dbReference type="InterPro" id="IPR011990">
    <property type="entry name" value="TPR-like_helical_dom_sf"/>
</dbReference>
<reference evidence="3" key="2">
    <citation type="journal article" date="2017" name="Nat. Plants">
        <title>The Aegilops tauschii genome reveals multiple impacts of transposons.</title>
        <authorList>
            <person name="Zhao G."/>
            <person name="Zou C."/>
            <person name="Li K."/>
            <person name="Wang K."/>
            <person name="Li T."/>
            <person name="Gao L."/>
            <person name="Zhang X."/>
            <person name="Wang H."/>
            <person name="Yang Z."/>
            <person name="Liu X."/>
            <person name="Jiang W."/>
            <person name="Mao L."/>
            <person name="Kong X."/>
            <person name="Jiao Y."/>
            <person name="Jia J."/>
        </authorList>
    </citation>
    <scope>NUCLEOTIDE SEQUENCE [LARGE SCALE GENOMIC DNA]</scope>
    <source>
        <strain evidence="3">cv. AL8/78</strain>
    </source>
</reference>
<feature type="compositionally biased region" description="Basic and acidic residues" evidence="1">
    <location>
        <begin position="363"/>
        <end position="375"/>
    </location>
</feature>
<evidence type="ECO:0000313" key="2">
    <source>
        <dbReference type="EnsemblPlants" id="AET4Gv20263400.14"/>
    </source>
</evidence>
<reference evidence="2" key="5">
    <citation type="journal article" date="2021" name="G3 (Bethesda)">
        <title>Aegilops tauschii genome assembly Aet v5.0 features greater sequence contiguity and improved annotation.</title>
        <authorList>
            <person name="Wang L."/>
            <person name="Zhu T."/>
            <person name="Rodriguez J.C."/>
            <person name="Deal K.R."/>
            <person name="Dubcovsky J."/>
            <person name="McGuire P.E."/>
            <person name="Lux T."/>
            <person name="Spannagl M."/>
            <person name="Mayer K.F.X."/>
            <person name="Baldrich P."/>
            <person name="Meyers B.C."/>
            <person name="Huo N."/>
            <person name="Gu Y.Q."/>
            <person name="Zhou H."/>
            <person name="Devos K.M."/>
            <person name="Bennetzen J.L."/>
            <person name="Unver T."/>
            <person name="Budak H."/>
            <person name="Gulick P.J."/>
            <person name="Galiba G."/>
            <person name="Kalapos B."/>
            <person name="Nelson D.R."/>
            <person name="Li P."/>
            <person name="You F.M."/>
            <person name="Luo M.C."/>
            <person name="Dvorak J."/>
        </authorList>
    </citation>
    <scope>NUCLEOTIDE SEQUENCE [LARGE SCALE GENOMIC DNA]</scope>
    <source>
        <strain evidence="2">cv. AL8/78</strain>
    </source>
</reference>
<feature type="region of interest" description="Disordered" evidence="1">
    <location>
        <begin position="321"/>
        <end position="375"/>
    </location>
</feature>
<dbReference type="STRING" id="200361.A0A453HQG8"/>
<feature type="compositionally biased region" description="Basic and acidic residues" evidence="1">
    <location>
        <begin position="338"/>
        <end position="349"/>
    </location>
</feature>
<protein>
    <submittedName>
        <fullName evidence="2">Uncharacterized protein</fullName>
    </submittedName>
</protein>
<proteinExistence type="predicted"/>
<sequence>RKTYPFILPRPQKTEQGGRPRPRSSAAATTTSIGGCAAMLGHLRRSSGILRRLPIASFAPSDPAAAYSGWSSHAESLSFVSCWCGKHATRNFSTDDKVTNGRRGYQQKELKKPSTAVKDNDAIIDRIQKSTRGLKKGPVGHTLSSAEKRKFLINTLLDLEDSKEAVYSTLDAWIAFEQDFPLASLKQAIVALEKEEQWHRIVQVIKWMLSKGQGNTIRTYEQLVRALEKDNRAEEAHKIWEKKIAHDLRSVPWRFCGLMLAIYYRNNMLDRLIKLFGALEACGRKCPSKEYIRKVEVAYEMLGLLEEKKDLLEKYKDLYNKPSNSDRKKDRRFKKAEKKAADDGSKQLEMETSENLPVNSCPSDKELVQDKKYTT</sequence>
<dbReference type="EnsemblPlants" id="AET4Gv20263400.14">
    <property type="protein sequence ID" value="AET4Gv20263400.14"/>
    <property type="gene ID" value="AET4Gv20263400"/>
</dbReference>
<organism evidence="2 3">
    <name type="scientific">Aegilops tauschii subsp. strangulata</name>
    <name type="common">Goatgrass</name>
    <dbReference type="NCBI Taxonomy" id="200361"/>
    <lineage>
        <taxon>Eukaryota</taxon>
        <taxon>Viridiplantae</taxon>
        <taxon>Streptophyta</taxon>
        <taxon>Embryophyta</taxon>
        <taxon>Tracheophyta</taxon>
        <taxon>Spermatophyta</taxon>
        <taxon>Magnoliopsida</taxon>
        <taxon>Liliopsida</taxon>
        <taxon>Poales</taxon>
        <taxon>Poaceae</taxon>
        <taxon>BOP clade</taxon>
        <taxon>Pooideae</taxon>
        <taxon>Triticodae</taxon>
        <taxon>Triticeae</taxon>
        <taxon>Triticinae</taxon>
        <taxon>Aegilops</taxon>
    </lineage>
</organism>
<evidence type="ECO:0000313" key="3">
    <source>
        <dbReference type="Proteomes" id="UP000015105"/>
    </source>
</evidence>
<reference evidence="3" key="1">
    <citation type="journal article" date="2014" name="Science">
        <title>Ancient hybridizations among the ancestral genomes of bread wheat.</title>
        <authorList>
            <consortium name="International Wheat Genome Sequencing Consortium,"/>
            <person name="Marcussen T."/>
            <person name="Sandve S.R."/>
            <person name="Heier L."/>
            <person name="Spannagl M."/>
            <person name="Pfeifer M."/>
            <person name="Jakobsen K.S."/>
            <person name="Wulff B.B."/>
            <person name="Steuernagel B."/>
            <person name="Mayer K.F."/>
            <person name="Olsen O.A."/>
        </authorList>
    </citation>
    <scope>NUCLEOTIDE SEQUENCE [LARGE SCALE GENOMIC DNA]</scope>
    <source>
        <strain evidence="3">cv. AL8/78</strain>
    </source>
</reference>
<keyword evidence="3" id="KW-1185">Reference proteome</keyword>
<name>A0A453HQG8_AEGTS</name>
<accession>A0A453HQG8</accession>
<dbReference type="Proteomes" id="UP000015105">
    <property type="component" value="Chromosome 4D"/>
</dbReference>
<dbReference type="PANTHER" id="PTHR47603:SF1">
    <property type="entry name" value="PPR CONTAINING-LIKE PROTEIN"/>
    <property type="match status" value="1"/>
</dbReference>
<feature type="compositionally biased region" description="Polar residues" evidence="1">
    <location>
        <begin position="353"/>
        <end position="362"/>
    </location>
</feature>
<dbReference type="AlphaFoldDB" id="A0A453HQG8"/>